<dbReference type="AlphaFoldDB" id="A0A969PSP0"/>
<name>A0A969PSP0_9BACI</name>
<proteinExistence type="predicted"/>
<dbReference type="RefSeq" id="WP_168005116.1">
    <property type="nucleotide sequence ID" value="NZ_JAATHJ010000004.1"/>
</dbReference>
<evidence type="ECO:0000313" key="2">
    <source>
        <dbReference type="EMBL" id="NJP36829.1"/>
    </source>
</evidence>
<reference evidence="2 3" key="1">
    <citation type="submission" date="2020-03" db="EMBL/GenBank/DDBJ databases">
        <title>Assessment of the enzymatic potential of alkaline-tolerant lipase obtained from Bacillus luteus H11 (technogenic soil) for the bioremediation of saline soils contaminated with petroleum substances.</title>
        <authorList>
            <person name="Kalwasinska A."/>
        </authorList>
    </citation>
    <scope>NUCLEOTIDE SEQUENCE [LARGE SCALE GENOMIC DNA]</scope>
    <source>
        <strain evidence="2 3">H11</strain>
    </source>
</reference>
<keyword evidence="1" id="KW-1133">Transmembrane helix</keyword>
<accession>A0A969PSP0</accession>
<organism evidence="2 3">
    <name type="scientific">Alkalicoccus luteus</name>
    <dbReference type="NCBI Taxonomy" id="1237094"/>
    <lineage>
        <taxon>Bacteria</taxon>
        <taxon>Bacillati</taxon>
        <taxon>Bacillota</taxon>
        <taxon>Bacilli</taxon>
        <taxon>Bacillales</taxon>
        <taxon>Bacillaceae</taxon>
        <taxon>Alkalicoccus</taxon>
    </lineage>
</organism>
<dbReference type="EMBL" id="JAATHJ010000004">
    <property type="protein sequence ID" value="NJP36829.1"/>
    <property type="molecule type" value="Genomic_DNA"/>
</dbReference>
<evidence type="ECO:0000256" key="1">
    <source>
        <dbReference type="SAM" id="Phobius"/>
    </source>
</evidence>
<feature type="transmembrane region" description="Helical" evidence="1">
    <location>
        <begin position="39"/>
        <end position="55"/>
    </location>
</feature>
<feature type="transmembrane region" description="Helical" evidence="1">
    <location>
        <begin position="17"/>
        <end position="33"/>
    </location>
</feature>
<protein>
    <submittedName>
        <fullName evidence="2">Uncharacterized protein</fullName>
    </submittedName>
</protein>
<sequence>MAVDADRVQKERSRSKYFFPILALLCMAIIFYTNTVQPFVPIISGAVAGNLALYVRMRRFDRKAEAAG</sequence>
<keyword evidence="1" id="KW-0812">Transmembrane</keyword>
<evidence type="ECO:0000313" key="3">
    <source>
        <dbReference type="Proteomes" id="UP000752012"/>
    </source>
</evidence>
<gene>
    <name evidence="2" type="ORF">HCN83_04435</name>
</gene>
<dbReference type="Proteomes" id="UP000752012">
    <property type="component" value="Unassembled WGS sequence"/>
</dbReference>
<keyword evidence="1" id="KW-0472">Membrane</keyword>
<keyword evidence="3" id="KW-1185">Reference proteome</keyword>
<comment type="caution">
    <text evidence="2">The sequence shown here is derived from an EMBL/GenBank/DDBJ whole genome shotgun (WGS) entry which is preliminary data.</text>
</comment>